<accession>A0A6B3P1W9</accession>
<dbReference type="GO" id="GO:0009404">
    <property type="term" value="P:toxin metabolic process"/>
    <property type="evidence" value="ECO:0007669"/>
    <property type="project" value="UniProtKB-UniRule"/>
</dbReference>
<gene>
    <name evidence="3" type="ORF">G3436_20925</name>
</gene>
<dbReference type="Proteomes" id="UP000482634">
    <property type="component" value="Unassembled WGS sequence"/>
</dbReference>
<sequence>MRYDRFDLIAPAFSDEPWNEATVLGSVAWLWMHSSAHRDAPLHSLPRLLLPALKHRQFVLGSEAGKPVFYLAWLNLDADAEQRYLERSPLEREDADWNCGERLWLNDFVAPFGHTTDLARLIQRQLFPNRCMRSLDHHGEERGLRVKTHMGIGVIPEQAHAWFAAHPLGLTA</sequence>
<dbReference type="EMBL" id="JAAHBU010000335">
    <property type="protein sequence ID" value="NER65877.1"/>
    <property type="molecule type" value="Genomic_DNA"/>
</dbReference>
<comment type="function">
    <text evidence="2">Involved in fatty acylation of protoxin at internal lysine residues, thereby converting it to the active toxin.</text>
</comment>
<reference evidence="3 4" key="1">
    <citation type="submission" date="2020-02" db="EMBL/GenBank/DDBJ databases">
        <title>Broccoli isolated Pseudomonas sp.</title>
        <authorList>
            <person name="Fujikawa T."/>
            <person name="Sawada H."/>
        </authorList>
    </citation>
    <scope>NUCLEOTIDE SEQUENCE [LARGE SCALE GENOMIC DNA]</scope>
    <source>
        <strain evidence="3 4">MAFF212427</strain>
    </source>
</reference>
<comment type="caution">
    <text evidence="3">The sequence shown here is derived from an EMBL/GenBank/DDBJ whole genome shotgun (WGS) entry which is preliminary data.</text>
</comment>
<evidence type="ECO:0000313" key="3">
    <source>
        <dbReference type="EMBL" id="NER65877.1"/>
    </source>
</evidence>
<protein>
    <recommendedName>
        <fullName evidence="2">RTX toxin-activating lysine-acyltransferase</fullName>
        <ecNumber evidence="2">2.3.1.-</ecNumber>
    </recommendedName>
</protein>
<comment type="similarity">
    <text evidence="1 2">Belongs to the RTX toxin acyltransferase family.</text>
</comment>
<keyword evidence="2 3" id="KW-0012">Acyltransferase</keyword>
<keyword evidence="2 3" id="KW-0808">Transferase</keyword>
<dbReference type="PRINTS" id="PR01489">
    <property type="entry name" value="RTXTOXINC"/>
</dbReference>
<dbReference type="GO" id="GO:0031640">
    <property type="term" value="P:killing of cells of another organism"/>
    <property type="evidence" value="ECO:0007669"/>
    <property type="project" value="UniProtKB-KW"/>
</dbReference>
<dbReference type="GO" id="GO:0005737">
    <property type="term" value="C:cytoplasm"/>
    <property type="evidence" value="ECO:0007669"/>
    <property type="project" value="UniProtKB-SubCell"/>
</dbReference>
<name>A0A6B3P1W9_9PSED</name>
<proteinExistence type="inferred from homology"/>
<dbReference type="Pfam" id="PF02794">
    <property type="entry name" value="HlyC"/>
    <property type="match status" value="1"/>
</dbReference>
<dbReference type="InterPro" id="IPR003996">
    <property type="entry name" value="RTX_toxin-activating_protC_bac"/>
</dbReference>
<dbReference type="AlphaFoldDB" id="A0A6B3P1W9"/>
<dbReference type="RefSeq" id="WP_163948996.1">
    <property type="nucleotide sequence ID" value="NZ_JAAHBU010000335.1"/>
</dbReference>
<organism evidence="3 4">
    <name type="scientific">Pseudomonas brassicae</name>
    <dbReference type="NCBI Taxonomy" id="2708063"/>
    <lineage>
        <taxon>Bacteria</taxon>
        <taxon>Pseudomonadati</taxon>
        <taxon>Pseudomonadota</taxon>
        <taxon>Gammaproteobacteria</taxon>
        <taxon>Pseudomonadales</taxon>
        <taxon>Pseudomonadaceae</taxon>
        <taxon>Pseudomonas</taxon>
    </lineage>
</organism>
<keyword evidence="4" id="KW-1185">Reference proteome</keyword>
<dbReference type="EC" id="2.3.1.-" evidence="2"/>
<evidence type="ECO:0000256" key="2">
    <source>
        <dbReference type="RuleBase" id="RU368102"/>
    </source>
</evidence>
<keyword evidence="2" id="KW-0204">Cytolysis</keyword>
<evidence type="ECO:0000256" key="1">
    <source>
        <dbReference type="ARBA" id="ARBA00005686"/>
    </source>
</evidence>
<keyword evidence="2" id="KW-0963">Cytoplasm</keyword>
<comment type="subcellular location">
    <subcellularLocation>
        <location evidence="2">Cytoplasm</location>
    </subcellularLocation>
</comment>
<dbReference type="GO" id="GO:0016746">
    <property type="term" value="F:acyltransferase activity"/>
    <property type="evidence" value="ECO:0007669"/>
    <property type="project" value="UniProtKB-UniRule"/>
</dbReference>
<evidence type="ECO:0000313" key="4">
    <source>
        <dbReference type="Proteomes" id="UP000482634"/>
    </source>
</evidence>